<organism evidence="1 2">
    <name type="scientific">Brachionus plicatilis</name>
    <name type="common">Marine rotifer</name>
    <name type="synonym">Brachionus muelleri</name>
    <dbReference type="NCBI Taxonomy" id="10195"/>
    <lineage>
        <taxon>Eukaryota</taxon>
        <taxon>Metazoa</taxon>
        <taxon>Spiralia</taxon>
        <taxon>Gnathifera</taxon>
        <taxon>Rotifera</taxon>
        <taxon>Eurotatoria</taxon>
        <taxon>Monogononta</taxon>
        <taxon>Pseudotrocha</taxon>
        <taxon>Ploima</taxon>
        <taxon>Brachionidae</taxon>
        <taxon>Brachionus</taxon>
    </lineage>
</organism>
<dbReference type="AlphaFoldDB" id="A0A3M7RR15"/>
<sequence length="59" mass="6886">MKLDGFVMNPYKLKKLAVDSGFKSILKRPQPNDSNDLIKIANWFFDLTANNQLTFDLFY</sequence>
<name>A0A3M7RR15_BRAPC</name>
<protein>
    <submittedName>
        <fullName evidence="1">Uncharacterized protein</fullName>
    </submittedName>
</protein>
<keyword evidence="2" id="KW-1185">Reference proteome</keyword>
<evidence type="ECO:0000313" key="1">
    <source>
        <dbReference type="EMBL" id="RNA25909.1"/>
    </source>
</evidence>
<dbReference type="EMBL" id="REGN01002838">
    <property type="protein sequence ID" value="RNA25909.1"/>
    <property type="molecule type" value="Genomic_DNA"/>
</dbReference>
<proteinExistence type="predicted"/>
<gene>
    <name evidence="1" type="ORF">BpHYR1_047017</name>
</gene>
<dbReference type="Proteomes" id="UP000276133">
    <property type="component" value="Unassembled WGS sequence"/>
</dbReference>
<comment type="caution">
    <text evidence="1">The sequence shown here is derived from an EMBL/GenBank/DDBJ whole genome shotgun (WGS) entry which is preliminary data.</text>
</comment>
<accession>A0A3M7RR15</accession>
<evidence type="ECO:0000313" key="2">
    <source>
        <dbReference type="Proteomes" id="UP000276133"/>
    </source>
</evidence>
<reference evidence="1 2" key="1">
    <citation type="journal article" date="2018" name="Sci. Rep.">
        <title>Genomic signatures of local adaptation to the degree of environmental predictability in rotifers.</title>
        <authorList>
            <person name="Franch-Gras L."/>
            <person name="Hahn C."/>
            <person name="Garcia-Roger E.M."/>
            <person name="Carmona M.J."/>
            <person name="Serra M."/>
            <person name="Gomez A."/>
        </authorList>
    </citation>
    <scope>NUCLEOTIDE SEQUENCE [LARGE SCALE GENOMIC DNA]</scope>
    <source>
        <strain evidence="1">HYR1</strain>
    </source>
</reference>